<dbReference type="Pfam" id="PF13376">
    <property type="entry name" value="OmdA"/>
    <property type="match status" value="1"/>
</dbReference>
<dbReference type="InterPro" id="IPR015018">
    <property type="entry name" value="DUF1905"/>
</dbReference>
<proteinExistence type="predicted"/>
<sequence length="164" mass="18306">MKSHTFQATIEIIGINPYVLVPEAILTEIFSQAGKDKGHIPIAGTINGLPYQQTLVKYSGLWRLYINTTMLKDSPKRIGESIEASIWFDSSDRSIQPHPKLTEALANDTEARSVFDQLSPSMQKEIVRYIANLKTEESIQRNVEKAIGFLLGKGSFIGRQNIGN</sequence>
<protein>
    <submittedName>
        <fullName evidence="1">DUF1905 domain-containing protein</fullName>
    </submittedName>
</protein>
<dbReference type="OrthoDB" id="2243618at2"/>
<dbReference type="Pfam" id="PF08922">
    <property type="entry name" value="DUF1905"/>
    <property type="match status" value="1"/>
</dbReference>
<evidence type="ECO:0000313" key="2">
    <source>
        <dbReference type="Proteomes" id="UP000284120"/>
    </source>
</evidence>
<dbReference type="EMBL" id="SAYW01000001">
    <property type="protein sequence ID" value="RWU10946.1"/>
    <property type="molecule type" value="Genomic_DNA"/>
</dbReference>
<name>A0A3S3QIF1_9SPHI</name>
<accession>A0A3S3QIF1</accession>
<comment type="caution">
    <text evidence="1">The sequence shown here is derived from an EMBL/GenBank/DDBJ whole genome shotgun (WGS) entry which is preliminary data.</text>
</comment>
<dbReference type="Proteomes" id="UP000284120">
    <property type="component" value="Unassembled WGS sequence"/>
</dbReference>
<dbReference type="InterPro" id="IPR037079">
    <property type="entry name" value="AF2212/PG0164-like_sf"/>
</dbReference>
<dbReference type="RefSeq" id="WP_113646431.1">
    <property type="nucleotide sequence ID" value="NZ_QMHN01000001.1"/>
</dbReference>
<organism evidence="1 2">
    <name type="scientific">Pedobacter chitinilyticus</name>
    <dbReference type="NCBI Taxonomy" id="2233776"/>
    <lineage>
        <taxon>Bacteria</taxon>
        <taxon>Pseudomonadati</taxon>
        <taxon>Bacteroidota</taxon>
        <taxon>Sphingobacteriia</taxon>
        <taxon>Sphingobacteriales</taxon>
        <taxon>Sphingobacteriaceae</taxon>
        <taxon>Pedobacter</taxon>
    </lineage>
</organism>
<dbReference type="SUPFAM" id="SSF141694">
    <property type="entry name" value="AF2212/PG0164-like"/>
    <property type="match status" value="1"/>
</dbReference>
<gene>
    <name evidence="1" type="ORF">DPV69_06350</name>
</gene>
<dbReference type="AlphaFoldDB" id="A0A3S3QIF1"/>
<evidence type="ECO:0000313" key="1">
    <source>
        <dbReference type="EMBL" id="RWU10946.1"/>
    </source>
</evidence>
<dbReference type="Gene3D" id="2.40.30.100">
    <property type="entry name" value="AF2212/PG0164-like"/>
    <property type="match status" value="1"/>
</dbReference>
<keyword evidence="2" id="KW-1185">Reference proteome</keyword>
<reference evidence="1 2" key="1">
    <citation type="submission" date="2018-06" db="EMBL/GenBank/DDBJ databases">
        <title>Pedobacter endophyticus sp. nov., an endophytic bacterium isolated from a leaf of Triticum aestivum.</title>
        <authorList>
            <person name="Zhang L."/>
        </authorList>
    </citation>
    <scope>NUCLEOTIDE SEQUENCE [LARGE SCALE GENOMIC DNA]</scope>
    <source>
        <strain evidence="1 2">CM134L-2</strain>
    </source>
</reference>